<keyword evidence="6" id="KW-0378">Hydrolase</keyword>
<dbReference type="PANTHER" id="PTHR22930">
    <property type="match status" value="1"/>
</dbReference>
<evidence type="ECO:0000256" key="3">
    <source>
        <dbReference type="ARBA" id="ARBA00006958"/>
    </source>
</evidence>
<protein>
    <recommendedName>
        <fullName evidence="8">DDE Tnp4 domain-containing protein</fullName>
    </recommendedName>
</protein>
<comment type="similarity">
    <text evidence="3">Belongs to the HARBI1 family.</text>
</comment>
<comment type="subcellular location">
    <subcellularLocation>
        <location evidence="2">Nucleus</location>
    </subcellularLocation>
</comment>
<accession>A0A5N4B5L2</accession>
<evidence type="ECO:0000256" key="5">
    <source>
        <dbReference type="ARBA" id="ARBA00022723"/>
    </source>
</evidence>
<reference evidence="9 10" key="1">
    <citation type="journal article" date="2018" name="Elife">
        <title>Firefly genomes illuminate parallel origins of bioluminescence in beetles.</title>
        <authorList>
            <person name="Fallon T.R."/>
            <person name="Lower S.E."/>
            <person name="Chang C.H."/>
            <person name="Bessho-Uehara M."/>
            <person name="Martin G.J."/>
            <person name="Bewick A.J."/>
            <person name="Behringer M."/>
            <person name="Debat H.J."/>
            <person name="Wong I."/>
            <person name="Day J.C."/>
            <person name="Suvorov A."/>
            <person name="Silva C.J."/>
            <person name="Stanger-Hall K.F."/>
            <person name="Hall D.W."/>
            <person name="Schmitz R.J."/>
            <person name="Nelson D.R."/>
            <person name="Lewis S.M."/>
            <person name="Shigenobu S."/>
            <person name="Bybee S.M."/>
            <person name="Larracuente A.M."/>
            <person name="Oba Y."/>
            <person name="Weng J.K."/>
        </authorList>
    </citation>
    <scope>NUCLEOTIDE SEQUENCE [LARGE SCALE GENOMIC DNA]</scope>
    <source>
        <strain evidence="9">1611_PpyrPB1</strain>
        <tissue evidence="9">Whole body</tissue>
    </source>
</reference>
<keyword evidence="7" id="KW-0539">Nucleus</keyword>
<dbReference type="GO" id="GO:0046872">
    <property type="term" value="F:metal ion binding"/>
    <property type="evidence" value="ECO:0007669"/>
    <property type="project" value="UniProtKB-KW"/>
</dbReference>
<dbReference type="PANTHER" id="PTHR22930:SF269">
    <property type="entry name" value="NUCLEASE HARBI1-LIKE PROTEIN"/>
    <property type="match status" value="1"/>
</dbReference>
<dbReference type="GO" id="GO:0005634">
    <property type="term" value="C:nucleus"/>
    <property type="evidence" value="ECO:0007669"/>
    <property type="project" value="UniProtKB-SubCell"/>
</dbReference>
<name>A0A5N4B5L2_PHOPY</name>
<evidence type="ECO:0000256" key="7">
    <source>
        <dbReference type="ARBA" id="ARBA00023242"/>
    </source>
</evidence>
<evidence type="ECO:0000256" key="4">
    <source>
        <dbReference type="ARBA" id="ARBA00022722"/>
    </source>
</evidence>
<dbReference type="FunCoup" id="A0A5N4B5L2">
    <property type="interactions" value="1"/>
</dbReference>
<evidence type="ECO:0000256" key="6">
    <source>
        <dbReference type="ARBA" id="ARBA00022801"/>
    </source>
</evidence>
<keyword evidence="10" id="KW-1185">Reference proteome</keyword>
<feature type="domain" description="DDE Tnp4" evidence="8">
    <location>
        <begin position="179"/>
        <end position="343"/>
    </location>
</feature>
<gene>
    <name evidence="9" type="ORF">PPYR_01877</name>
</gene>
<proteinExistence type="inferred from homology"/>
<comment type="cofactor">
    <cofactor evidence="1">
        <name>a divalent metal cation</name>
        <dbReference type="ChEBI" id="CHEBI:60240"/>
    </cofactor>
</comment>
<dbReference type="AlphaFoldDB" id="A0A5N4B5L2"/>
<dbReference type="InParanoid" id="A0A5N4B5L2"/>
<evidence type="ECO:0000259" key="8">
    <source>
        <dbReference type="Pfam" id="PF13359"/>
    </source>
</evidence>
<evidence type="ECO:0000313" key="10">
    <source>
        <dbReference type="Proteomes" id="UP000327044"/>
    </source>
</evidence>
<dbReference type="InterPro" id="IPR027806">
    <property type="entry name" value="HARBI1_dom"/>
</dbReference>
<dbReference type="Pfam" id="PF13359">
    <property type="entry name" value="DDE_Tnp_4"/>
    <property type="match status" value="1"/>
</dbReference>
<evidence type="ECO:0000256" key="2">
    <source>
        <dbReference type="ARBA" id="ARBA00004123"/>
    </source>
</evidence>
<keyword evidence="4" id="KW-0540">Nuclease</keyword>
<dbReference type="GO" id="GO:0016787">
    <property type="term" value="F:hydrolase activity"/>
    <property type="evidence" value="ECO:0007669"/>
    <property type="project" value="UniProtKB-KW"/>
</dbReference>
<dbReference type="EMBL" id="VVIM01000001">
    <property type="protein sequence ID" value="KAB0804907.1"/>
    <property type="molecule type" value="Genomic_DNA"/>
</dbReference>
<dbReference type="InterPro" id="IPR045249">
    <property type="entry name" value="HARBI1-like"/>
</dbReference>
<evidence type="ECO:0000313" key="9">
    <source>
        <dbReference type="EMBL" id="KAB0804907.1"/>
    </source>
</evidence>
<organism evidence="9 10">
    <name type="scientific">Photinus pyralis</name>
    <name type="common">Common eastern firefly</name>
    <name type="synonym">Lampyris pyralis</name>
    <dbReference type="NCBI Taxonomy" id="7054"/>
    <lineage>
        <taxon>Eukaryota</taxon>
        <taxon>Metazoa</taxon>
        <taxon>Ecdysozoa</taxon>
        <taxon>Arthropoda</taxon>
        <taxon>Hexapoda</taxon>
        <taxon>Insecta</taxon>
        <taxon>Pterygota</taxon>
        <taxon>Neoptera</taxon>
        <taxon>Endopterygota</taxon>
        <taxon>Coleoptera</taxon>
        <taxon>Polyphaga</taxon>
        <taxon>Elateriformia</taxon>
        <taxon>Elateroidea</taxon>
        <taxon>Lampyridae</taxon>
        <taxon>Lampyrinae</taxon>
        <taxon>Photinus</taxon>
    </lineage>
</organism>
<keyword evidence="5" id="KW-0479">Metal-binding</keyword>
<evidence type="ECO:0000256" key="1">
    <source>
        <dbReference type="ARBA" id="ARBA00001968"/>
    </source>
</evidence>
<comment type="caution">
    <text evidence="9">The sequence shown here is derived from an EMBL/GenBank/DDBJ whole genome shotgun (WGS) entry which is preliminary data.</text>
</comment>
<dbReference type="GO" id="GO:0004518">
    <property type="term" value="F:nuclease activity"/>
    <property type="evidence" value="ECO:0007669"/>
    <property type="project" value="UniProtKB-KW"/>
</dbReference>
<dbReference type="Proteomes" id="UP000327044">
    <property type="component" value="Unassembled WGS sequence"/>
</dbReference>
<sequence length="409" mass="47125">MEFDEYTLYSIASVAIYTNMLALKFNTRRRRRVWSRKWHERRNMGMGILHMLNDELLQEDSAAYKNFLRLTNHQFEKLLRLVEPHISRQDTVMRQCVSARSRLELTLRFLATGESYRSLMYSSRIHESTISLFIPEVCEVIFNVLKDEFLMTPSTPESWQSIADQFMELWQFPQCVGALDGRHITFRPPKSAGSFYHNYKGDHSLVLLALADACCKFTYINIGVNGRISDGGVFRDCTLSKAIQNNSLNFPQSRPLPGSSNNVPYVIVADDAFPLSTRILKPYPQRGLSHDKKIFNYRLSRARRIIEHAFGILANRFRVLLNPICLSPNKVEKITLACVALHNYLCTNSGQFYTDFDEASIITLDTWKPQGTNRTSRSALSVRDEYKNYFCSPTGSVEWQDAAVLRHNC</sequence>